<comment type="caution">
    <text evidence="1">The sequence shown here is derived from an EMBL/GenBank/DDBJ whole genome shotgun (WGS) entry which is preliminary data.</text>
</comment>
<reference evidence="1 2" key="1">
    <citation type="journal article" date="2016" name="Genome Announc.">
        <title>Draft Whole-Genome Sequence of Trichoderma gamsii T6085, a Promising Biocontrol Agent of Fusarium Head Blight on Wheat.</title>
        <authorList>
            <person name="Baroncelli R."/>
            <person name="Zapparata A."/>
            <person name="Piaggeschi G."/>
            <person name="Sarrocco S."/>
            <person name="Vannacci G."/>
        </authorList>
    </citation>
    <scope>NUCLEOTIDE SEQUENCE [LARGE SCALE GENOMIC DNA]</scope>
    <source>
        <strain evidence="1 2">T6085</strain>
    </source>
</reference>
<gene>
    <name evidence="1" type="ORF">TGAM01_v207082</name>
</gene>
<evidence type="ECO:0000313" key="1">
    <source>
        <dbReference type="EMBL" id="PON24071.1"/>
    </source>
</evidence>
<dbReference type="RefSeq" id="XP_024405246.1">
    <property type="nucleotide sequence ID" value="XM_024550010.1"/>
</dbReference>
<organism evidence="1 2">
    <name type="scientific">Trichoderma gamsii</name>
    <dbReference type="NCBI Taxonomy" id="398673"/>
    <lineage>
        <taxon>Eukaryota</taxon>
        <taxon>Fungi</taxon>
        <taxon>Dikarya</taxon>
        <taxon>Ascomycota</taxon>
        <taxon>Pezizomycotina</taxon>
        <taxon>Sordariomycetes</taxon>
        <taxon>Hypocreomycetidae</taxon>
        <taxon>Hypocreales</taxon>
        <taxon>Hypocreaceae</taxon>
        <taxon>Trichoderma</taxon>
    </lineage>
</organism>
<dbReference type="Proteomes" id="UP000054821">
    <property type="component" value="Unassembled WGS sequence"/>
</dbReference>
<proteinExistence type="predicted"/>
<name>A0A2P4ZIF9_9HYPO</name>
<dbReference type="EMBL" id="JPDN02000025">
    <property type="protein sequence ID" value="PON24071.1"/>
    <property type="molecule type" value="Genomic_DNA"/>
</dbReference>
<accession>A0A2P4ZIF9</accession>
<dbReference type="AlphaFoldDB" id="A0A2P4ZIF9"/>
<keyword evidence="2" id="KW-1185">Reference proteome</keyword>
<sequence>MYAAYADLVQVAYTWRCLTACCLDGIQNAGQAETLNKSESELEARKLLANAGTAQPKRSKASSM</sequence>
<protein>
    <submittedName>
        <fullName evidence="1">Uncharacterized protein</fullName>
    </submittedName>
</protein>
<evidence type="ECO:0000313" key="2">
    <source>
        <dbReference type="Proteomes" id="UP000054821"/>
    </source>
</evidence>
<dbReference type="GeneID" id="36347676"/>